<dbReference type="AlphaFoldDB" id="A0A183CY23"/>
<dbReference type="Pfam" id="PF10613">
    <property type="entry name" value="Lig_chan-Glu_bd"/>
    <property type="match status" value="1"/>
</dbReference>
<keyword evidence="9" id="KW-1071">Ligand-gated ion channel</keyword>
<keyword evidence="8" id="KW-0325">Glycoprotein</keyword>
<dbReference type="OrthoDB" id="5984008at2759"/>
<keyword evidence="7" id="KW-0675">Receptor</keyword>
<evidence type="ECO:0000256" key="6">
    <source>
        <dbReference type="ARBA" id="ARBA00023136"/>
    </source>
</evidence>
<keyword evidence="3" id="KW-0812">Transmembrane</keyword>
<evidence type="ECO:0000313" key="14">
    <source>
        <dbReference type="WBParaSite" id="GPUH_0000136601-mRNA-1"/>
    </source>
</evidence>
<evidence type="ECO:0000256" key="1">
    <source>
        <dbReference type="ARBA" id="ARBA00004141"/>
    </source>
</evidence>
<comment type="subcellular location">
    <subcellularLocation>
        <location evidence="1">Membrane</location>
        <topology evidence="1">Multi-pass membrane protein</topology>
    </subcellularLocation>
</comment>
<name>A0A183CY23_9BILA</name>
<sequence>MKIKFGNWSPGTGWRYDSRYTNKWDFQIDPDAETLEGLTLRVVVYVEEPFVIRAANAIGYDGYCIDLLIEMAKILKFNFTIFEGVDGIYGIEVSAYYLHSAVLANCEIDRRKKTVFHFAVLLALCKKKLRYKSRMLFKQFYQAIPTN</sequence>
<evidence type="ECO:0000256" key="2">
    <source>
        <dbReference type="ARBA" id="ARBA00022448"/>
    </source>
</evidence>
<evidence type="ECO:0000256" key="10">
    <source>
        <dbReference type="ARBA" id="ARBA00023303"/>
    </source>
</evidence>
<dbReference type="GO" id="GO:0015276">
    <property type="term" value="F:ligand-gated monoatomic ion channel activity"/>
    <property type="evidence" value="ECO:0007669"/>
    <property type="project" value="InterPro"/>
</dbReference>
<evidence type="ECO:0000259" key="11">
    <source>
        <dbReference type="SMART" id="SM00918"/>
    </source>
</evidence>
<evidence type="ECO:0000256" key="7">
    <source>
        <dbReference type="ARBA" id="ARBA00023170"/>
    </source>
</evidence>
<organism evidence="14">
    <name type="scientific">Gongylonema pulchrum</name>
    <dbReference type="NCBI Taxonomy" id="637853"/>
    <lineage>
        <taxon>Eukaryota</taxon>
        <taxon>Metazoa</taxon>
        <taxon>Ecdysozoa</taxon>
        <taxon>Nematoda</taxon>
        <taxon>Chromadorea</taxon>
        <taxon>Rhabditida</taxon>
        <taxon>Spirurina</taxon>
        <taxon>Spiruromorpha</taxon>
        <taxon>Spiruroidea</taxon>
        <taxon>Gongylonematidae</taxon>
        <taxon>Gongylonema</taxon>
    </lineage>
</organism>
<dbReference type="GO" id="GO:0016020">
    <property type="term" value="C:membrane"/>
    <property type="evidence" value="ECO:0007669"/>
    <property type="project" value="UniProtKB-SubCell"/>
</dbReference>
<dbReference type="EMBL" id="UYRT01001627">
    <property type="protein sequence ID" value="VDK29892.1"/>
    <property type="molecule type" value="Genomic_DNA"/>
</dbReference>
<keyword evidence="4" id="KW-1133">Transmembrane helix</keyword>
<evidence type="ECO:0000256" key="9">
    <source>
        <dbReference type="ARBA" id="ARBA00023286"/>
    </source>
</evidence>
<keyword evidence="13" id="KW-1185">Reference proteome</keyword>
<dbReference type="Proteomes" id="UP000271098">
    <property type="component" value="Unassembled WGS sequence"/>
</dbReference>
<proteinExistence type="predicted"/>
<reference evidence="12 13" key="2">
    <citation type="submission" date="2018-11" db="EMBL/GenBank/DDBJ databases">
        <authorList>
            <consortium name="Pathogen Informatics"/>
        </authorList>
    </citation>
    <scope>NUCLEOTIDE SEQUENCE [LARGE SCALE GENOMIC DNA]</scope>
</reference>
<dbReference type="Gene3D" id="3.40.190.10">
    <property type="entry name" value="Periplasmic binding protein-like II"/>
    <property type="match status" value="1"/>
</dbReference>
<evidence type="ECO:0000256" key="4">
    <source>
        <dbReference type="ARBA" id="ARBA00022989"/>
    </source>
</evidence>
<evidence type="ECO:0000313" key="13">
    <source>
        <dbReference type="Proteomes" id="UP000271098"/>
    </source>
</evidence>
<evidence type="ECO:0000256" key="3">
    <source>
        <dbReference type="ARBA" id="ARBA00022692"/>
    </source>
</evidence>
<evidence type="ECO:0000313" key="12">
    <source>
        <dbReference type="EMBL" id="VDK29892.1"/>
    </source>
</evidence>
<keyword evidence="10" id="KW-0407">Ion channel</keyword>
<reference evidence="14" key="1">
    <citation type="submission" date="2016-06" db="UniProtKB">
        <authorList>
            <consortium name="WormBaseParasite"/>
        </authorList>
    </citation>
    <scope>IDENTIFICATION</scope>
</reference>
<keyword evidence="6" id="KW-0472">Membrane</keyword>
<dbReference type="SMART" id="SM00918">
    <property type="entry name" value="Lig_chan-Glu_bd"/>
    <property type="match status" value="1"/>
</dbReference>
<keyword evidence="2" id="KW-0813">Transport</keyword>
<feature type="domain" description="Ionotropic glutamate receptor L-glutamate and glycine-binding" evidence="11">
    <location>
        <begin position="49"/>
        <end position="94"/>
    </location>
</feature>
<dbReference type="SUPFAM" id="SSF53850">
    <property type="entry name" value="Periplasmic binding protein-like II"/>
    <property type="match status" value="1"/>
</dbReference>
<dbReference type="WBParaSite" id="GPUH_0000136601-mRNA-1">
    <property type="protein sequence ID" value="GPUH_0000136601-mRNA-1"/>
    <property type="gene ID" value="GPUH_0000136601"/>
</dbReference>
<accession>A0A183CY23</accession>
<evidence type="ECO:0000256" key="5">
    <source>
        <dbReference type="ARBA" id="ARBA00023065"/>
    </source>
</evidence>
<protein>
    <submittedName>
        <fullName evidence="14">Lig_chan-Glu_bd domain-containing protein</fullName>
    </submittedName>
</protein>
<dbReference type="InterPro" id="IPR019594">
    <property type="entry name" value="Glu/Gly-bd"/>
</dbReference>
<gene>
    <name evidence="12" type="ORF">GPUH_LOCUS1364</name>
</gene>
<keyword evidence="5" id="KW-0406">Ion transport</keyword>
<evidence type="ECO:0000256" key="8">
    <source>
        <dbReference type="ARBA" id="ARBA00023180"/>
    </source>
</evidence>